<dbReference type="InterPro" id="IPR041719">
    <property type="entry name" value="Ferritin_prok"/>
</dbReference>
<proteinExistence type="inferred from homology"/>
<dbReference type="InterPro" id="IPR009078">
    <property type="entry name" value="Ferritin-like_SF"/>
</dbReference>
<comment type="subcellular location">
    <subcellularLocation>
        <location evidence="8">Cytoplasm</location>
    </subcellularLocation>
</comment>
<evidence type="ECO:0000256" key="2">
    <source>
        <dbReference type="ARBA" id="ARBA00022434"/>
    </source>
</evidence>
<dbReference type="Proteomes" id="UP001156666">
    <property type="component" value="Unassembled WGS sequence"/>
</dbReference>
<evidence type="ECO:0000256" key="6">
    <source>
        <dbReference type="ARBA" id="ARBA00054546"/>
    </source>
</evidence>
<dbReference type="GO" id="GO:0008199">
    <property type="term" value="F:ferric iron binding"/>
    <property type="evidence" value="ECO:0007669"/>
    <property type="project" value="InterPro"/>
</dbReference>
<comment type="similarity">
    <text evidence="1 8">Belongs to the ferritin family. Prokaryotic subfamily.</text>
</comment>
<keyword evidence="2 8" id="KW-0409">Iron storage</keyword>
<dbReference type="EC" id="1.16.3.2" evidence="8"/>
<dbReference type="GO" id="GO:0042802">
    <property type="term" value="F:identical protein binding"/>
    <property type="evidence" value="ECO:0007669"/>
    <property type="project" value="UniProtKB-ARBA"/>
</dbReference>
<comment type="catalytic activity">
    <reaction evidence="8">
        <text>4 Fe(2+) + O2 + 6 H2O = 4 iron(III) oxide-hydroxide + 12 H(+)</text>
        <dbReference type="Rhea" id="RHEA:11972"/>
        <dbReference type="ChEBI" id="CHEBI:15377"/>
        <dbReference type="ChEBI" id="CHEBI:15378"/>
        <dbReference type="ChEBI" id="CHEBI:15379"/>
        <dbReference type="ChEBI" id="CHEBI:29033"/>
        <dbReference type="ChEBI" id="CHEBI:78619"/>
        <dbReference type="EC" id="1.16.3.2"/>
    </reaction>
</comment>
<comment type="caution">
    <text evidence="10">The sequence shown here is derived from an EMBL/GenBank/DDBJ whole genome shotgun (WGS) entry which is preliminary data.</text>
</comment>
<dbReference type="InterPro" id="IPR001519">
    <property type="entry name" value="Ferritin"/>
</dbReference>
<evidence type="ECO:0000256" key="1">
    <source>
        <dbReference type="ARBA" id="ARBA00006950"/>
    </source>
</evidence>
<dbReference type="SUPFAM" id="SSF47240">
    <property type="entry name" value="Ferritin-like"/>
    <property type="match status" value="1"/>
</dbReference>
<keyword evidence="11" id="KW-1185">Reference proteome</keyword>
<evidence type="ECO:0000256" key="8">
    <source>
        <dbReference type="RuleBase" id="RU361145"/>
    </source>
</evidence>
<keyword evidence="5 7" id="KW-0408">Iron</keyword>
<dbReference type="PANTHER" id="PTHR11431:SF127">
    <property type="entry name" value="BACTERIAL NON-HEME FERRITIN"/>
    <property type="match status" value="1"/>
</dbReference>
<comment type="function">
    <text evidence="8">Iron-storage protein.</text>
</comment>
<dbReference type="AlphaFoldDB" id="A0AA37SNU2"/>
<dbReference type="GO" id="GO:0016491">
    <property type="term" value="F:oxidoreductase activity"/>
    <property type="evidence" value="ECO:0007669"/>
    <property type="project" value="UniProtKB-KW"/>
</dbReference>
<reference evidence="10" key="2">
    <citation type="submission" date="2023-01" db="EMBL/GenBank/DDBJ databases">
        <title>Draft genome sequence of Portibacter lacus strain NBRC 108769.</title>
        <authorList>
            <person name="Sun Q."/>
            <person name="Mori K."/>
        </authorList>
    </citation>
    <scope>NUCLEOTIDE SEQUENCE</scope>
    <source>
        <strain evidence="10">NBRC 108769</strain>
    </source>
</reference>
<dbReference type="InterPro" id="IPR009040">
    <property type="entry name" value="Ferritin-like_diiron"/>
</dbReference>
<sequence length="182" mass="21030">MYIWWLIKLRNMLSKRIQEALNKQIKIEAESSQVYLAMASWAEIQPGIDNVTSFFYQHSDEERQHMLKLIHFVNERGGFAAVPALPQPPLTFPSIKHAFAALLKHEEFVSQSINDVIDIALEEKDYATHNFLQWYVSEQIEEEALARSLNDKLELIGDDKGGMYLFDRDILMLSSNVESKKA</sequence>
<comment type="function">
    <text evidence="6">May alleviate iron toxicity in the presence of oxygen.</text>
</comment>
<dbReference type="GO" id="GO:0008198">
    <property type="term" value="F:ferrous iron binding"/>
    <property type="evidence" value="ECO:0007669"/>
    <property type="project" value="TreeGrafter"/>
</dbReference>
<gene>
    <name evidence="10" type="ORF">GCM10007940_15540</name>
</gene>
<evidence type="ECO:0000256" key="5">
    <source>
        <dbReference type="ARBA" id="ARBA00023004"/>
    </source>
</evidence>
<name>A0AA37SNU2_9BACT</name>
<feature type="domain" description="Ferritin-like diiron" evidence="9">
    <location>
        <begin position="11"/>
        <end position="157"/>
    </location>
</feature>
<dbReference type="EMBL" id="BSOH01000007">
    <property type="protein sequence ID" value="GLR16939.1"/>
    <property type="molecule type" value="Genomic_DNA"/>
</dbReference>
<evidence type="ECO:0000313" key="10">
    <source>
        <dbReference type="EMBL" id="GLR16939.1"/>
    </source>
</evidence>
<feature type="binding site" evidence="7">
    <location>
        <position position="28"/>
    </location>
    <ligand>
        <name>Fe cation</name>
        <dbReference type="ChEBI" id="CHEBI:24875"/>
        <label>1</label>
    </ligand>
</feature>
<evidence type="ECO:0000259" key="9">
    <source>
        <dbReference type="PROSITE" id="PS50905"/>
    </source>
</evidence>
<keyword evidence="8" id="KW-0963">Cytoplasm</keyword>
<dbReference type="GO" id="GO:0006879">
    <property type="term" value="P:intracellular iron ion homeostasis"/>
    <property type="evidence" value="ECO:0007669"/>
    <property type="project" value="UniProtKB-KW"/>
</dbReference>
<keyword evidence="3 7" id="KW-0479">Metal-binding</keyword>
<dbReference type="CDD" id="cd01055">
    <property type="entry name" value="Nonheme_Ferritin"/>
    <property type="match status" value="1"/>
</dbReference>
<feature type="binding site" evidence="7">
    <location>
        <position position="106"/>
    </location>
    <ligand>
        <name>Fe cation</name>
        <dbReference type="ChEBI" id="CHEBI:24875"/>
        <label>1</label>
    </ligand>
</feature>
<evidence type="ECO:0000313" key="11">
    <source>
        <dbReference type="Proteomes" id="UP001156666"/>
    </source>
</evidence>
<reference evidence="10" key="1">
    <citation type="journal article" date="2014" name="Int. J. Syst. Evol. Microbiol.">
        <title>Complete genome sequence of Corynebacterium casei LMG S-19264T (=DSM 44701T), isolated from a smear-ripened cheese.</title>
        <authorList>
            <consortium name="US DOE Joint Genome Institute (JGI-PGF)"/>
            <person name="Walter F."/>
            <person name="Albersmeier A."/>
            <person name="Kalinowski J."/>
            <person name="Ruckert C."/>
        </authorList>
    </citation>
    <scope>NUCLEOTIDE SEQUENCE</scope>
    <source>
        <strain evidence="10">NBRC 108769</strain>
    </source>
</reference>
<dbReference type="InterPro" id="IPR012347">
    <property type="entry name" value="Ferritin-like"/>
</dbReference>
<dbReference type="InterPro" id="IPR008331">
    <property type="entry name" value="Ferritin_DPS_dom"/>
</dbReference>
<dbReference type="PROSITE" id="PS50905">
    <property type="entry name" value="FERRITIN_LIKE"/>
    <property type="match status" value="1"/>
</dbReference>
<feature type="binding site" evidence="7">
    <location>
        <position position="62"/>
    </location>
    <ligand>
        <name>Fe cation</name>
        <dbReference type="ChEBI" id="CHEBI:24875"/>
        <label>1</label>
    </ligand>
</feature>
<feature type="binding site" evidence="7">
    <location>
        <position position="139"/>
    </location>
    <ligand>
        <name>Fe cation</name>
        <dbReference type="ChEBI" id="CHEBI:24875"/>
        <label>1</label>
    </ligand>
</feature>
<evidence type="ECO:0000256" key="7">
    <source>
        <dbReference type="PIRSR" id="PIRSR601519-1"/>
    </source>
</evidence>
<feature type="binding site" evidence="7">
    <location>
        <position position="65"/>
    </location>
    <ligand>
        <name>Fe cation</name>
        <dbReference type="ChEBI" id="CHEBI:24875"/>
        <label>1</label>
    </ligand>
</feature>
<keyword evidence="4" id="KW-0560">Oxidoreductase</keyword>
<organism evidence="10 11">
    <name type="scientific">Portibacter lacus</name>
    <dbReference type="NCBI Taxonomy" id="1099794"/>
    <lineage>
        <taxon>Bacteria</taxon>
        <taxon>Pseudomonadati</taxon>
        <taxon>Bacteroidota</taxon>
        <taxon>Saprospiria</taxon>
        <taxon>Saprospirales</taxon>
        <taxon>Haliscomenobacteraceae</taxon>
        <taxon>Portibacter</taxon>
    </lineage>
</organism>
<protein>
    <recommendedName>
        <fullName evidence="8">Ferritin</fullName>
        <ecNumber evidence="8">1.16.3.2</ecNumber>
    </recommendedName>
</protein>
<dbReference type="Gene3D" id="1.20.1260.10">
    <property type="match status" value="1"/>
</dbReference>
<evidence type="ECO:0000256" key="3">
    <source>
        <dbReference type="ARBA" id="ARBA00022723"/>
    </source>
</evidence>
<dbReference type="GO" id="GO:0005737">
    <property type="term" value="C:cytoplasm"/>
    <property type="evidence" value="ECO:0007669"/>
    <property type="project" value="UniProtKB-SubCell"/>
</dbReference>
<dbReference type="GO" id="GO:0006826">
    <property type="term" value="P:iron ion transport"/>
    <property type="evidence" value="ECO:0007669"/>
    <property type="project" value="InterPro"/>
</dbReference>
<dbReference type="FunFam" id="1.20.1260.10:FF:000001">
    <property type="entry name" value="Non-heme ferritin"/>
    <property type="match status" value="1"/>
</dbReference>
<dbReference type="Pfam" id="PF00210">
    <property type="entry name" value="Ferritin"/>
    <property type="match status" value="1"/>
</dbReference>
<dbReference type="PANTHER" id="PTHR11431">
    <property type="entry name" value="FERRITIN"/>
    <property type="match status" value="1"/>
</dbReference>
<accession>A0AA37SNU2</accession>
<evidence type="ECO:0000256" key="4">
    <source>
        <dbReference type="ARBA" id="ARBA00023002"/>
    </source>
</evidence>